<comment type="caution">
    <text evidence="3">The sequence shown here is derived from an EMBL/GenBank/DDBJ whole genome shotgun (WGS) entry which is preliminary data.</text>
</comment>
<protein>
    <submittedName>
        <fullName evidence="3">DUF4136 domain-containing protein</fullName>
    </submittedName>
</protein>
<evidence type="ECO:0000313" key="4">
    <source>
        <dbReference type="Proteomes" id="UP000605676"/>
    </source>
</evidence>
<dbReference type="RefSeq" id="WP_200465550.1">
    <property type="nucleotide sequence ID" value="NZ_JAENRR010000031.1"/>
</dbReference>
<proteinExistence type="predicted"/>
<organism evidence="3 4">
    <name type="scientific">Carboxylicivirga marina</name>
    <dbReference type="NCBI Taxonomy" id="2800988"/>
    <lineage>
        <taxon>Bacteria</taxon>
        <taxon>Pseudomonadati</taxon>
        <taxon>Bacteroidota</taxon>
        <taxon>Bacteroidia</taxon>
        <taxon>Marinilabiliales</taxon>
        <taxon>Marinilabiliaceae</taxon>
        <taxon>Carboxylicivirga</taxon>
    </lineage>
</organism>
<keyword evidence="1" id="KW-0732">Signal</keyword>
<dbReference type="PROSITE" id="PS51257">
    <property type="entry name" value="PROKAR_LIPOPROTEIN"/>
    <property type="match status" value="1"/>
</dbReference>
<accession>A0ABS1HM38</accession>
<dbReference type="Proteomes" id="UP000605676">
    <property type="component" value="Unassembled WGS sequence"/>
</dbReference>
<evidence type="ECO:0000259" key="2">
    <source>
        <dbReference type="Pfam" id="PF13590"/>
    </source>
</evidence>
<evidence type="ECO:0000313" key="3">
    <source>
        <dbReference type="EMBL" id="MBK3518323.1"/>
    </source>
</evidence>
<dbReference type="EMBL" id="JAENRR010000031">
    <property type="protein sequence ID" value="MBK3518323.1"/>
    <property type="molecule type" value="Genomic_DNA"/>
</dbReference>
<dbReference type="InterPro" id="IPR025411">
    <property type="entry name" value="DUF4136"/>
</dbReference>
<feature type="chain" id="PRO_5047328719" evidence="1">
    <location>
        <begin position="25"/>
        <end position="172"/>
    </location>
</feature>
<dbReference type="Pfam" id="PF13590">
    <property type="entry name" value="DUF4136"/>
    <property type="match status" value="1"/>
</dbReference>
<feature type="domain" description="DUF4136" evidence="2">
    <location>
        <begin position="24"/>
        <end position="170"/>
    </location>
</feature>
<reference evidence="3 4" key="1">
    <citation type="submission" date="2021-01" db="EMBL/GenBank/DDBJ databases">
        <title>Carboxyliciviraga sp.nov., isolated from coastal sediments.</title>
        <authorList>
            <person name="Lu D."/>
            <person name="Zhang T."/>
        </authorList>
    </citation>
    <scope>NUCLEOTIDE SEQUENCE [LARGE SCALE GENOMIC DNA]</scope>
    <source>
        <strain evidence="3 4">N1Y132</strain>
    </source>
</reference>
<keyword evidence="4" id="KW-1185">Reference proteome</keyword>
<evidence type="ECO:0000256" key="1">
    <source>
        <dbReference type="SAM" id="SignalP"/>
    </source>
</evidence>
<dbReference type="Gene3D" id="3.30.160.670">
    <property type="match status" value="1"/>
</dbReference>
<gene>
    <name evidence="3" type="ORF">JIV24_13340</name>
</gene>
<feature type="signal peptide" evidence="1">
    <location>
        <begin position="1"/>
        <end position="24"/>
    </location>
</feature>
<sequence>MKRLIIFVLIGVLLSACSSIRTTADWDPSADFRGYNSFGFSQSFDEIKLNDLDKRRIKNAIKLEMEKRGYVLSSQPDLLINGYVTAVEKTVVTNTHYGGYGPYYYGWGGWYTSTDVSNYREGTLIVSLIDVRQKQLIWEGRAEGIVAPSGGQKRTKATDDMIEQLFWKYPIK</sequence>
<name>A0ABS1HM38_9BACT</name>